<proteinExistence type="predicted"/>
<feature type="compositionally biased region" description="Polar residues" evidence="1">
    <location>
        <begin position="30"/>
        <end position="45"/>
    </location>
</feature>
<dbReference type="AlphaFoldDB" id="A0A506U4D2"/>
<evidence type="ECO:0000313" key="3">
    <source>
        <dbReference type="Proteomes" id="UP000318801"/>
    </source>
</evidence>
<name>A0A506U4D2_9HYPH</name>
<feature type="compositionally biased region" description="Basic and acidic residues" evidence="1">
    <location>
        <begin position="59"/>
        <end position="72"/>
    </location>
</feature>
<accession>A0A506U4D2</accession>
<feature type="region of interest" description="Disordered" evidence="1">
    <location>
        <begin position="24"/>
        <end position="84"/>
    </location>
</feature>
<gene>
    <name evidence="2" type="ORF">FJU08_15290</name>
</gene>
<sequence length="84" mass="9393">MGGIGTVIATTMLQNAQAKKQEWSSCMMDMQQSKRSFQQSMINKSSEGRRSRRNINITKNEEVFKDSMDQTKKSQQNIGSSAGA</sequence>
<protein>
    <submittedName>
        <fullName evidence="2">Uncharacterized protein</fullName>
    </submittedName>
</protein>
<dbReference type="RefSeq" id="WP_141149886.1">
    <property type="nucleotide sequence ID" value="NZ_VHLG01000010.1"/>
</dbReference>
<reference evidence="2 3" key="1">
    <citation type="submission" date="2019-06" db="EMBL/GenBank/DDBJ databases">
        <authorList>
            <person name="Li M."/>
        </authorList>
    </citation>
    <scope>NUCLEOTIDE SEQUENCE [LARGE SCALE GENOMIC DNA]</scope>
    <source>
        <strain evidence="2 3">BGMRC2036</strain>
    </source>
</reference>
<dbReference type="EMBL" id="VHLG01000010">
    <property type="protein sequence ID" value="TPW29212.1"/>
    <property type="molecule type" value="Genomic_DNA"/>
</dbReference>
<comment type="caution">
    <text evidence="2">The sequence shown here is derived from an EMBL/GenBank/DDBJ whole genome shotgun (WGS) entry which is preliminary data.</text>
</comment>
<evidence type="ECO:0000256" key="1">
    <source>
        <dbReference type="SAM" id="MobiDB-lite"/>
    </source>
</evidence>
<organism evidence="2 3">
    <name type="scientific">Martelella alba</name>
    <dbReference type="NCBI Taxonomy" id="2590451"/>
    <lineage>
        <taxon>Bacteria</taxon>
        <taxon>Pseudomonadati</taxon>
        <taxon>Pseudomonadota</taxon>
        <taxon>Alphaproteobacteria</taxon>
        <taxon>Hyphomicrobiales</taxon>
        <taxon>Aurantimonadaceae</taxon>
        <taxon>Martelella</taxon>
    </lineage>
</organism>
<keyword evidence="3" id="KW-1185">Reference proteome</keyword>
<feature type="compositionally biased region" description="Polar residues" evidence="1">
    <location>
        <begin position="73"/>
        <end position="84"/>
    </location>
</feature>
<evidence type="ECO:0000313" key="2">
    <source>
        <dbReference type="EMBL" id="TPW29212.1"/>
    </source>
</evidence>
<dbReference type="Proteomes" id="UP000318801">
    <property type="component" value="Unassembled WGS sequence"/>
</dbReference>